<reference evidence="1" key="2">
    <citation type="journal article" date="2015" name="Fish Shellfish Immunol.">
        <title>Early steps in the European eel (Anguilla anguilla)-Vibrio vulnificus interaction in the gills: Role of the RtxA13 toxin.</title>
        <authorList>
            <person name="Callol A."/>
            <person name="Pajuelo D."/>
            <person name="Ebbesson L."/>
            <person name="Teles M."/>
            <person name="MacKenzie S."/>
            <person name="Amaro C."/>
        </authorList>
    </citation>
    <scope>NUCLEOTIDE SEQUENCE</scope>
</reference>
<protein>
    <submittedName>
        <fullName evidence="1">Uncharacterized protein</fullName>
    </submittedName>
</protein>
<sequence>MYLNIKLCISVYFSRKLYLFE</sequence>
<dbReference type="EMBL" id="GBXM01083360">
    <property type="protein sequence ID" value="JAH25217.1"/>
    <property type="molecule type" value="Transcribed_RNA"/>
</dbReference>
<dbReference type="AlphaFoldDB" id="A0A0E9R8U3"/>
<reference evidence="1" key="1">
    <citation type="submission" date="2014-11" db="EMBL/GenBank/DDBJ databases">
        <authorList>
            <person name="Amaro Gonzalez C."/>
        </authorList>
    </citation>
    <scope>NUCLEOTIDE SEQUENCE</scope>
</reference>
<accession>A0A0E9R8U3</accession>
<evidence type="ECO:0000313" key="1">
    <source>
        <dbReference type="EMBL" id="JAH25217.1"/>
    </source>
</evidence>
<name>A0A0E9R8U3_ANGAN</name>
<proteinExistence type="predicted"/>
<organism evidence="1">
    <name type="scientific">Anguilla anguilla</name>
    <name type="common">European freshwater eel</name>
    <name type="synonym">Muraena anguilla</name>
    <dbReference type="NCBI Taxonomy" id="7936"/>
    <lineage>
        <taxon>Eukaryota</taxon>
        <taxon>Metazoa</taxon>
        <taxon>Chordata</taxon>
        <taxon>Craniata</taxon>
        <taxon>Vertebrata</taxon>
        <taxon>Euteleostomi</taxon>
        <taxon>Actinopterygii</taxon>
        <taxon>Neopterygii</taxon>
        <taxon>Teleostei</taxon>
        <taxon>Anguilliformes</taxon>
        <taxon>Anguillidae</taxon>
        <taxon>Anguilla</taxon>
    </lineage>
</organism>